<dbReference type="NCBIfam" id="TIGR01493">
    <property type="entry name" value="HAD-SF-IA-v2"/>
    <property type="match status" value="1"/>
</dbReference>
<dbReference type="Pfam" id="PF00702">
    <property type="entry name" value="Hydrolase"/>
    <property type="match status" value="1"/>
</dbReference>
<protein>
    <recommendedName>
        <fullName evidence="4">Haloacid dehalogenase, type II</fullName>
    </recommendedName>
</protein>
<dbReference type="Gene3D" id="1.10.150.240">
    <property type="entry name" value="Putative phosphatase, domain 2"/>
    <property type="match status" value="1"/>
</dbReference>
<accession>A0A381MZX0</accession>
<dbReference type="PANTHER" id="PTHR43316">
    <property type="entry name" value="HYDROLASE, HALOACID DELAHOGENASE-RELATED"/>
    <property type="match status" value="1"/>
</dbReference>
<proteinExistence type="inferred from homology"/>
<dbReference type="PRINTS" id="PR00413">
    <property type="entry name" value="HADHALOGNASE"/>
</dbReference>
<dbReference type="InterPro" id="IPR006328">
    <property type="entry name" value="2-HAD"/>
</dbReference>
<name>A0A381MZX0_9ZZZZ</name>
<dbReference type="InterPro" id="IPR051540">
    <property type="entry name" value="S-2-haloacid_dehalogenase"/>
</dbReference>
<sequence>MSAKDIQALVFDVFGTVVDWRTSISRQAKEVGSRYGVEADWDQFADDWRAGYHSGMIKVNTGEDKWKIVDEIHRDRLELLIKKYGFPTLGEDEIVSFNKSWHRLKGWPDSTEGLTRLKSKFIVASLSNGNIALLTNMAKFANLPWDAVLSAELAGKYKTHPWAYQRTAQLLGLNPEQVMLVAAHNGDLRGAINAGLRSALVTRPNEFGNSKNPDLEPEPDFDYFAKDFHDLADQLGCN</sequence>
<dbReference type="InterPro" id="IPR006439">
    <property type="entry name" value="HAD-SF_hydro_IA"/>
</dbReference>
<dbReference type="InterPro" id="IPR023198">
    <property type="entry name" value="PGP-like_dom2"/>
</dbReference>
<keyword evidence="2" id="KW-0378">Hydrolase</keyword>
<gene>
    <name evidence="3" type="ORF">METZ01_LOCUS725</name>
</gene>
<dbReference type="InterPro" id="IPR036412">
    <property type="entry name" value="HAD-like_sf"/>
</dbReference>
<evidence type="ECO:0000256" key="1">
    <source>
        <dbReference type="ARBA" id="ARBA00008106"/>
    </source>
</evidence>
<dbReference type="CDD" id="cd02588">
    <property type="entry name" value="HAD_L2-DEX"/>
    <property type="match status" value="1"/>
</dbReference>
<reference evidence="3" key="1">
    <citation type="submission" date="2018-05" db="EMBL/GenBank/DDBJ databases">
        <authorList>
            <person name="Lanie J.A."/>
            <person name="Ng W.-L."/>
            <person name="Kazmierczak K.M."/>
            <person name="Andrzejewski T.M."/>
            <person name="Davidsen T.M."/>
            <person name="Wayne K.J."/>
            <person name="Tettelin H."/>
            <person name="Glass J.I."/>
            <person name="Rusch D."/>
            <person name="Podicherti R."/>
            <person name="Tsui H.-C.T."/>
            <person name="Winkler M.E."/>
        </authorList>
    </citation>
    <scope>NUCLEOTIDE SEQUENCE</scope>
</reference>
<dbReference type="InterPro" id="IPR023214">
    <property type="entry name" value="HAD_sf"/>
</dbReference>
<dbReference type="GO" id="GO:0019120">
    <property type="term" value="F:hydrolase activity, acting on acid halide bonds, in C-halide compounds"/>
    <property type="evidence" value="ECO:0007669"/>
    <property type="project" value="InterPro"/>
</dbReference>
<dbReference type="Gene3D" id="3.40.50.1000">
    <property type="entry name" value="HAD superfamily/HAD-like"/>
    <property type="match status" value="1"/>
</dbReference>
<dbReference type="NCBIfam" id="TIGR01428">
    <property type="entry name" value="HAD_type_II"/>
    <property type="match status" value="1"/>
</dbReference>
<dbReference type="EMBL" id="UINC01000039">
    <property type="protein sequence ID" value="SUZ47871.1"/>
    <property type="molecule type" value="Genomic_DNA"/>
</dbReference>
<dbReference type="PANTHER" id="PTHR43316:SF3">
    <property type="entry name" value="HALOACID DEHALOGENASE, TYPE II (AFU_ORTHOLOGUE AFUA_2G07750)-RELATED"/>
    <property type="match status" value="1"/>
</dbReference>
<evidence type="ECO:0008006" key="4">
    <source>
        <dbReference type="Google" id="ProtNLM"/>
    </source>
</evidence>
<dbReference type="SFLD" id="SFLDG01129">
    <property type="entry name" value="C1.5:_HAD__Beta-PGM__Phosphata"/>
    <property type="match status" value="1"/>
</dbReference>
<evidence type="ECO:0000313" key="3">
    <source>
        <dbReference type="EMBL" id="SUZ47871.1"/>
    </source>
</evidence>
<evidence type="ECO:0000256" key="2">
    <source>
        <dbReference type="ARBA" id="ARBA00022801"/>
    </source>
</evidence>
<comment type="similarity">
    <text evidence="1">Belongs to the HAD-like hydrolase superfamily. S-2-haloalkanoic acid dehalogenase family.</text>
</comment>
<dbReference type="SUPFAM" id="SSF56784">
    <property type="entry name" value="HAD-like"/>
    <property type="match status" value="1"/>
</dbReference>
<organism evidence="3">
    <name type="scientific">marine metagenome</name>
    <dbReference type="NCBI Taxonomy" id="408172"/>
    <lineage>
        <taxon>unclassified sequences</taxon>
        <taxon>metagenomes</taxon>
        <taxon>ecological metagenomes</taxon>
    </lineage>
</organism>
<dbReference type="AlphaFoldDB" id="A0A381MZX0"/>
<dbReference type="SFLD" id="SFLDS00003">
    <property type="entry name" value="Haloacid_Dehalogenase"/>
    <property type="match status" value="1"/>
</dbReference>